<dbReference type="STRING" id="13333.U5DB82"/>
<feature type="transmembrane region" description="Helical" evidence="6">
    <location>
        <begin position="213"/>
        <end position="235"/>
    </location>
</feature>
<dbReference type="GO" id="GO:0015908">
    <property type="term" value="P:fatty acid transport"/>
    <property type="evidence" value="ECO:0000318"/>
    <property type="project" value="GO_Central"/>
</dbReference>
<evidence type="ECO:0000313" key="7">
    <source>
        <dbReference type="EMBL" id="ERN19779.1"/>
    </source>
</evidence>
<dbReference type="Proteomes" id="UP000017836">
    <property type="component" value="Unassembled WGS sequence"/>
</dbReference>
<dbReference type="OrthoDB" id="655183at2759"/>
<dbReference type="Gramene" id="ERN19779">
    <property type="protein sequence ID" value="ERN19779"/>
    <property type="gene ID" value="AMTR_s00064p00098740"/>
</dbReference>
<keyword evidence="3 6" id="KW-0812">Transmembrane</keyword>
<dbReference type="Pfam" id="PF03647">
    <property type="entry name" value="Tmemb_14"/>
    <property type="match status" value="1"/>
</dbReference>
<evidence type="ECO:0000256" key="6">
    <source>
        <dbReference type="SAM" id="Phobius"/>
    </source>
</evidence>
<comment type="subcellular location">
    <subcellularLocation>
        <location evidence="1">Membrane</location>
    </subcellularLocation>
</comment>
<reference evidence="8" key="1">
    <citation type="journal article" date="2013" name="Science">
        <title>The Amborella genome and the evolution of flowering plants.</title>
        <authorList>
            <consortium name="Amborella Genome Project"/>
        </authorList>
    </citation>
    <scope>NUCLEOTIDE SEQUENCE [LARGE SCALE GENOMIC DNA]</scope>
</reference>
<keyword evidence="5 6" id="KW-0472">Membrane</keyword>
<organism evidence="7 8">
    <name type="scientific">Amborella trichopoda</name>
    <dbReference type="NCBI Taxonomy" id="13333"/>
    <lineage>
        <taxon>Eukaryota</taxon>
        <taxon>Viridiplantae</taxon>
        <taxon>Streptophyta</taxon>
        <taxon>Embryophyta</taxon>
        <taxon>Tracheophyta</taxon>
        <taxon>Spermatophyta</taxon>
        <taxon>Magnoliopsida</taxon>
        <taxon>Amborellales</taxon>
        <taxon>Amborellaceae</taxon>
        <taxon>Amborella</taxon>
    </lineage>
</organism>
<keyword evidence="4 6" id="KW-1133">Transmembrane helix</keyword>
<evidence type="ECO:0000256" key="4">
    <source>
        <dbReference type="ARBA" id="ARBA00022989"/>
    </source>
</evidence>
<dbReference type="EMBL" id="KI392064">
    <property type="protein sequence ID" value="ERN19779.1"/>
    <property type="molecule type" value="Genomic_DNA"/>
</dbReference>
<sequence length="253" mass="27387">MANAVAFFAAVNPRVLNRPLGLGYIRRKSQIASIYRFQSLRAHRSLVFASKDGSPLSVDAHLEGSNMQVLDSQATDSINYQGHGSSSQIEESLKSYSTVAEEVSGKHGMNTSVDISNTQEEGKKTARIHDFCLGIPFGGIVLSGGLVGFIFSRNITNLMSGILFGGALLALSYYSLKVWKQGKSSIPFMVGQTAFTAAYLVKQFQLYSLTRKLLPNGFFIALSAAMLCFYSYVMLSGGNPPPKKLKLATNSSS</sequence>
<dbReference type="InterPro" id="IPR005349">
    <property type="entry name" value="TMEM14"/>
</dbReference>
<gene>
    <name evidence="7" type="ORF">AMTR_s00064p00098740</name>
</gene>
<feature type="transmembrane region" description="Helical" evidence="6">
    <location>
        <begin position="158"/>
        <end position="176"/>
    </location>
</feature>
<dbReference type="AlphaFoldDB" id="U5DB82"/>
<accession>U5DB82</accession>
<dbReference type="GO" id="GO:0015245">
    <property type="term" value="F:fatty acid transmembrane transporter activity"/>
    <property type="evidence" value="ECO:0000318"/>
    <property type="project" value="GO_Central"/>
</dbReference>
<evidence type="ECO:0000256" key="1">
    <source>
        <dbReference type="ARBA" id="ARBA00004370"/>
    </source>
</evidence>
<dbReference type="GO" id="GO:0009706">
    <property type="term" value="C:chloroplast inner membrane"/>
    <property type="evidence" value="ECO:0000318"/>
    <property type="project" value="GO_Central"/>
</dbReference>
<dbReference type="eggNOG" id="KOG4267">
    <property type="taxonomic scope" value="Eukaryota"/>
</dbReference>
<dbReference type="HOGENOM" id="CLU_096652_0_1_1"/>
<dbReference type="PANTHER" id="PTHR12668:SF48">
    <property type="entry name" value="PROTEIN FATTY ACID EXPORT 1, CHLOROPLASTIC"/>
    <property type="match status" value="1"/>
</dbReference>
<proteinExistence type="inferred from homology"/>
<evidence type="ECO:0000256" key="2">
    <source>
        <dbReference type="ARBA" id="ARBA00007590"/>
    </source>
</evidence>
<dbReference type="OMA" id="SYACRAT"/>
<evidence type="ECO:0000256" key="3">
    <source>
        <dbReference type="ARBA" id="ARBA00022692"/>
    </source>
</evidence>
<name>U5DB82_AMBTC</name>
<evidence type="ECO:0000313" key="8">
    <source>
        <dbReference type="Proteomes" id="UP000017836"/>
    </source>
</evidence>
<protein>
    <submittedName>
        <fullName evidence="7">Uncharacterized protein</fullName>
    </submittedName>
</protein>
<comment type="similarity">
    <text evidence="2">Belongs to the TMEM14 family.</text>
</comment>
<dbReference type="Gene3D" id="1.10.10.1740">
    <property type="entry name" value="Transmembrane protein 14-like"/>
    <property type="match status" value="1"/>
</dbReference>
<dbReference type="PANTHER" id="PTHR12668">
    <property type="entry name" value="TRANSMEMBRANE PROTEIN 14, 15"/>
    <property type="match status" value="1"/>
</dbReference>
<dbReference type="InterPro" id="IPR044890">
    <property type="entry name" value="TMEM14_sf"/>
</dbReference>
<feature type="transmembrane region" description="Helical" evidence="6">
    <location>
        <begin position="131"/>
        <end position="152"/>
    </location>
</feature>
<evidence type="ECO:0000256" key="5">
    <source>
        <dbReference type="ARBA" id="ARBA00023136"/>
    </source>
</evidence>
<dbReference type="KEGG" id="atr:18448172"/>
<keyword evidence="8" id="KW-1185">Reference proteome</keyword>